<reference evidence="1" key="1">
    <citation type="submission" date="2021-01" db="EMBL/GenBank/DDBJ databases">
        <title>Whole genome shotgun sequence of Virgisporangium aurantiacum NBRC 16421.</title>
        <authorList>
            <person name="Komaki H."/>
            <person name="Tamura T."/>
        </authorList>
    </citation>
    <scope>NUCLEOTIDE SEQUENCE</scope>
    <source>
        <strain evidence="1">NBRC 16421</strain>
    </source>
</reference>
<sequence length="273" mass="29022">MTAYLGADATGRLTDVPRLLGDLRAAPAPTTDAEAANLPTALATALATGHHLLLSGNGDAGSVHRLLMDAVETALHRPDIPDGVLLECFYSLAWTSFFGGSGDLWEPLARAVAHSGRVVPESLSLLMTCLADPAGTALPAGRPVLRRLDDAVGRLDTVTDPVEVVRIGTAAMYVGRVEGCVPALRRLVDAGPPALAIHAMNVLSGHRYETGEWDGAGRLAADGLELSDRLGYRLLAQLFRHRQGMLAATRGDNDRAEELAVRASPRSRGDWRW</sequence>
<organism evidence="1 2">
    <name type="scientific">Virgisporangium aurantiacum</name>
    <dbReference type="NCBI Taxonomy" id="175570"/>
    <lineage>
        <taxon>Bacteria</taxon>
        <taxon>Bacillati</taxon>
        <taxon>Actinomycetota</taxon>
        <taxon>Actinomycetes</taxon>
        <taxon>Micromonosporales</taxon>
        <taxon>Micromonosporaceae</taxon>
        <taxon>Virgisporangium</taxon>
    </lineage>
</organism>
<gene>
    <name evidence="1" type="ORF">Vau01_110500</name>
</gene>
<accession>A0A8J4E6S7</accession>
<dbReference type="AlphaFoldDB" id="A0A8J4E6S7"/>
<dbReference type="Proteomes" id="UP000612585">
    <property type="component" value="Unassembled WGS sequence"/>
</dbReference>
<name>A0A8J4E6S7_9ACTN</name>
<keyword evidence="2" id="KW-1185">Reference proteome</keyword>
<comment type="caution">
    <text evidence="1">The sequence shown here is derived from an EMBL/GenBank/DDBJ whole genome shotgun (WGS) entry which is preliminary data.</text>
</comment>
<dbReference type="EMBL" id="BOPG01000098">
    <property type="protein sequence ID" value="GIJ63534.1"/>
    <property type="molecule type" value="Genomic_DNA"/>
</dbReference>
<protein>
    <submittedName>
        <fullName evidence="1">Uncharacterized protein</fullName>
    </submittedName>
</protein>
<proteinExistence type="predicted"/>
<evidence type="ECO:0000313" key="2">
    <source>
        <dbReference type="Proteomes" id="UP000612585"/>
    </source>
</evidence>
<evidence type="ECO:0000313" key="1">
    <source>
        <dbReference type="EMBL" id="GIJ63534.1"/>
    </source>
</evidence>